<name>A0ABD0M8P4_9CAEN</name>
<sequence length="83" mass="9432">MGRLMSLPKKASVKQPNNSINFSSMQSNIREVKTSATHRDDQKIREQQTVRLCSGLWSRSQTKTGEDEDIHLQNTTDRLAAET</sequence>
<accession>A0ABD0M8P4</accession>
<protein>
    <submittedName>
        <fullName evidence="2">Uncharacterized protein</fullName>
    </submittedName>
</protein>
<proteinExistence type="predicted"/>
<reference evidence="2 3" key="1">
    <citation type="journal article" date="2023" name="Sci. Data">
        <title>Genome assembly of the Korean intertidal mud-creeper Batillaria attramentaria.</title>
        <authorList>
            <person name="Patra A.K."/>
            <person name="Ho P.T."/>
            <person name="Jun S."/>
            <person name="Lee S.J."/>
            <person name="Kim Y."/>
            <person name="Won Y.J."/>
        </authorList>
    </citation>
    <scope>NUCLEOTIDE SEQUENCE [LARGE SCALE GENOMIC DNA]</scope>
    <source>
        <strain evidence="2">Wonlab-2016</strain>
    </source>
</reference>
<gene>
    <name evidence="2" type="ORF">BaRGS_00000443</name>
</gene>
<feature type="region of interest" description="Disordered" evidence="1">
    <location>
        <begin position="59"/>
        <end position="83"/>
    </location>
</feature>
<evidence type="ECO:0000313" key="3">
    <source>
        <dbReference type="Proteomes" id="UP001519460"/>
    </source>
</evidence>
<organism evidence="2 3">
    <name type="scientific">Batillaria attramentaria</name>
    <dbReference type="NCBI Taxonomy" id="370345"/>
    <lineage>
        <taxon>Eukaryota</taxon>
        <taxon>Metazoa</taxon>
        <taxon>Spiralia</taxon>
        <taxon>Lophotrochozoa</taxon>
        <taxon>Mollusca</taxon>
        <taxon>Gastropoda</taxon>
        <taxon>Caenogastropoda</taxon>
        <taxon>Sorbeoconcha</taxon>
        <taxon>Cerithioidea</taxon>
        <taxon>Batillariidae</taxon>
        <taxon>Batillaria</taxon>
    </lineage>
</organism>
<evidence type="ECO:0000313" key="2">
    <source>
        <dbReference type="EMBL" id="KAK7508204.1"/>
    </source>
</evidence>
<dbReference type="Proteomes" id="UP001519460">
    <property type="component" value="Unassembled WGS sequence"/>
</dbReference>
<feature type="compositionally biased region" description="Polar residues" evidence="1">
    <location>
        <begin position="14"/>
        <end position="29"/>
    </location>
</feature>
<keyword evidence="3" id="KW-1185">Reference proteome</keyword>
<dbReference type="AlphaFoldDB" id="A0ABD0M8P4"/>
<feature type="region of interest" description="Disordered" evidence="1">
    <location>
        <begin position="1"/>
        <end position="43"/>
    </location>
</feature>
<dbReference type="EMBL" id="JACVVK020000002">
    <property type="protein sequence ID" value="KAK7508204.1"/>
    <property type="molecule type" value="Genomic_DNA"/>
</dbReference>
<comment type="caution">
    <text evidence="2">The sequence shown here is derived from an EMBL/GenBank/DDBJ whole genome shotgun (WGS) entry which is preliminary data.</text>
</comment>
<evidence type="ECO:0000256" key="1">
    <source>
        <dbReference type="SAM" id="MobiDB-lite"/>
    </source>
</evidence>
<feature type="compositionally biased region" description="Basic and acidic residues" evidence="1">
    <location>
        <begin position="30"/>
        <end position="43"/>
    </location>
</feature>